<feature type="transmembrane region" description="Helical" evidence="1">
    <location>
        <begin position="96"/>
        <end position="114"/>
    </location>
</feature>
<keyword evidence="1" id="KW-0812">Transmembrane</keyword>
<comment type="caution">
    <text evidence="2">The sequence shown here is derived from an EMBL/GenBank/DDBJ whole genome shotgun (WGS) entry which is preliminary data.</text>
</comment>
<evidence type="ECO:0000256" key="1">
    <source>
        <dbReference type="SAM" id="Phobius"/>
    </source>
</evidence>
<feature type="transmembrane region" description="Helical" evidence="1">
    <location>
        <begin position="221"/>
        <end position="240"/>
    </location>
</feature>
<evidence type="ECO:0000313" key="2">
    <source>
        <dbReference type="EMBL" id="RXQ87758.1"/>
    </source>
</evidence>
<dbReference type="Proteomes" id="UP000289703">
    <property type="component" value="Unassembled WGS sequence"/>
</dbReference>
<feature type="transmembrane region" description="Helical" evidence="1">
    <location>
        <begin position="60"/>
        <end position="90"/>
    </location>
</feature>
<accession>A0A4Q1JHS0</accession>
<dbReference type="RefSeq" id="WP_129255702.1">
    <property type="nucleotide sequence ID" value="NZ_SAXA01000022.1"/>
</dbReference>
<feature type="transmembrane region" description="Helical" evidence="1">
    <location>
        <begin position="126"/>
        <end position="146"/>
    </location>
</feature>
<sequence>MKDFNNRLLMCVKQALPSGLKTSLWLIKLTLPVSLAVLLLDYFGLLVIMAEYTSPIFQLIGLPGVAAIVLITSIFTNIYSVVAVLTTLALPVRDGSILAVMCLISHGFLIETAILKKTGSSAWRMLILRLTSSFIVGAILNMILPGQASEGAYVYQTQYTELSKALLAWLPQIGTTLLKIIILVNALLIVQRCLEEFGILKYLIKPLTPLMQLMGLPPNASFLWAVGNTIGLAYGSAVMLQKVEEGQLSRKECDLLNHHLSISHSQLEDPLLFVTLGYSIPVLIIPRVLFAIIVVWLRRIENALKEKKHKVVKVAYQNTHI</sequence>
<keyword evidence="1" id="KW-0472">Membrane</keyword>
<feature type="transmembrane region" description="Helical" evidence="1">
    <location>
        <begin position="166"/>
        <end position="190"/>
    </location>
</feature>
<feature type="transmembrane region" description="Helical" evidence="1">
    <location>
        <begin position="271"/>
        <end position="297"/>
    </location>
</feature>
<dbReference type="OrthoDB" id="9779080at2"/>
<organism evidence="2 3">
    <name type="scientific">Ancylomarina salipaludis</name>
    <dbReference type="NCBI Taxonomy" id="2501299"/>
    <lineage>
        <taxon>Bacteria</taxon>
        <taxon>Pseudomonadati</taxon>
        <taxon>Bacteroidota</taxon>
        <taxon>Bacteroidia</taxon>
        <taxon>Marinilabiliales</taxon>
        <taxon>Marinifilaceae</taxon>
        <taxon>Ancylomarina</taxon>
    </lineage>
</organism>
<reference evidence="2 3" key="1">
    <citation type="submission" date="2019-01" db="EMBL/GenBank/DDBJ databases">
        <title>Ancylomarina salipaludis sp. nov., isolated from a salt marsh.</title>
        <authorList>
            <person name="Yoon J.-H."/>
        </authorList>
    </citation>
    <scope>NUCLEOTIDE SEQUENCE [LARGE SCALE GENOMIC DNA]</scope>
    <source>
        <strain evidence="2 3">SHSM-M15</strain>
    </source>
</reference>
<evidence type="ECO:0000313" key="3">
    <source>
        <dbReference type="Proteomes" id="UP000289703"/>
    </source>
</evidence>
<dbReference type="EMBL" id="SAXA01000022">
    <property type="protein sequence ID" value="RXQ87758.1"/>
    <property type="molecule type" value="Genomic_DNA"/>
</dbReference>
<gene>
    <name evidence="2" type="ORF">EO244_16050</name>
</gene>
<keyword evidence="3" id="KW-1185">Reference proteome</keyword>
<feature type="transmembrane region" description="Helical" evidence="1">
    <location>
        <begin position="25"/>
        <end position="48"/>
    </location>
</feature>
<dbReference type="AlphaFoldDB" id="A0A4Q1JHS0"/>
<protein>
    <submittedName>
        <fullName evidence="2">Nucleoside recognition protein</fullName>
    </submittedName>
</protein>
<proteinExistence type="predicted"/>
<keyword evidence="1" id="KW-1133">Transmembrane helix</keyword>
<name>A0A4Q1JHS0_9BACT</name>